<dbReference type="SUPFAM" id="SSF52833">
    <property type="entry name" value="Thioredoxin-like"/>
    <property type="match status" value="1"/>
</dbReference>
<evidence type="ECO:0000256" key="2">
    <source>
        <dbReference type="ARBA" id="ARBA00022723"/>
    </source>
</evidence>
<evidence type="ECO:0000313" key="6">
    <source>
        <dbReference type="EMBL" id="KUG23943.1"/>
    </source>
</evidence>
<dbReference type="Pfam" id="PF01257">
    <property type="entry name" value="2Fe-2S_thioredx"/>
    <property type="match status" value="1"/>
</dbReference>
<evidence type="ECO:0000256" key="1">
    <source>
        <dbReference type="ARBA" id="ARBA00022714"/>
    </source>
</evidence>
<evidence type="ECO:0000256" key="3">
    <source>
        <dbReference type="ARBA" id="ARBA00023004"/>
    </source>
</evidence>
<keyword evidence="4" id="KW-0411">Iron-sulfur</keyword>
<reference evidence="6" key="1">
    <citation type="journal article" date="2015" name="Proc. Natl. Acad. Sci. U.S.A.">
        <title>Networks of energetic and metabolic interactions define dynamics in microbial communities.</title>
        <authorList>
            <person name="Embree M."/>
            <person name="Liu J.K."/>
            <person name="Al-Bassam M.M."/>
            <person name="Zengler K."/>
        </authorList>
    </citation>
    <scope>NUCLEOTIDE SEQUENCE</scope>
</reference>
<dbReference type="AlphaFoldDB" id="A0A0W8FST9"/>
<protein>
    <submittedName>
        <fullName evidence="6">Putative hydrogenase, hyma subunit</fullName>
    </submittedName>
</protein>
<accession>A0A0W8FST9</accession>
<dbReference type="PANTHER" id="PTHR43342">
    <property type="entry name" value="NADH-QUINONE OXIDOREDUCTASE, E SUBUNIT"/>
    <property type="match status" value="1"/>
</dbReference>
<keyword evidence="3" id="KW-0408">Iron</keyword>
<proteinExistence type="predicted"/>
<gene>
    <name evidence="6" type="ORF">ASZ90_006241</name>
</gene>
<dbReference type="EMBL" id="LNQE01000876">
    <property type="protein sequence ID" value="KUG23943.1"/>
    <property type="molecule type" value="Genomic_DNA"/>
</dbReference>
<evidence type="ECO:0000256" key="5">
    <source>
        <dbReference type="ARBA" id="ARBA00034078"/>
    </source>
</evidence>
<dbReference type="Gene3D" id="3.40.30.10">
    <property type="entry name" value="Glutaredoxin"/>
    <property type="match status" value="1"/>
</dbReference>
<dbReference type="CDD" id="cd03064">
    <property type="entry name" value="TRX_Fd_NuoE"/>
    <property type="match status" value="1"/>
</dbReference>
<dbReference type="InterPro" id="IPR042128">
    <property type="entry name" value="NuoE_dom"/>
</dbReference>
<comment type="cofactor">
    <cofactor evidence="5">
        <name>[2Fe-2S] cluster</name>
        <dbReference type="ChEBI" id="CHEBI:190135"/>
    </cofactor>
</comment>
<dbReference type="PANTHER" id="PTHR43342:SF1">
    <property type="entry name" value="BIFURCATING [FEFE] HYDROGENASE GAMMA SUBUNIT"/>
    <property type="match status" value="1"/>
</dbReference>
<dbReference type="GO" id="GO:0046872">
    <property type="term" value="F:metal ion binding"/>
    <property type="evidence" value="ECO:0007669"/>
    <property type="project" value="UniProtKB-KW"/>
</dbReference>
<name>A0A0W8FST9_9ZZZZ</name>
<evidence type="ECO:0000256" key="4">
    <source>
        <dbReference type="ARBA" id="ARBA00023014"/>
    </source>
</evidence>
<dbReference type="GO" id="GO:0051537">
    <property type="term" value="F:2 iron, 2 sulfur cluster binding"/>
    <property type="evidence" value="ECO:0007669"/>
    <property type="project" value="UniProtKB-KW"/>
</dbReference>
<dbReference type="Gene3D" id="1.10.10.1590">
    <property type="entry name" value="NADH-quinone oxidoreductase subunit E"/>
    <property type="match status" value="1"/>
</dbReference>
<comment type="caution">
    <text evidence="6">The sequence shown here is derived from an EMBL/GenBank/DDBJ whole genome shotgun (WGS) entry which is preliminary data.</text>
</comment>
<keyword evidence="2" id="KW-0479">Metal-binding</keyword>
<dbReference type="InterPro" id="IPR036249">
    <property type="entry name" value="Thioredoxin-like_sf"/>
</dbReference>
<organism evidence="6">
    <name type="scientific">hydrocarbon metagenome</name>
    <dbReference type="NCBI Taxonomy" id="938273"/>
    <lineage>
        <taxon>unclassified sequences</taxon>
        <taxon>metagenomes</taxon>
        <taxon>ecological metagenomes</taxon>
    </lineage>
</organism>
<dbReference type="InterPro" id="IPR028431">
    <property type="entry name" value="NADP_DH_HndA-like"/>
</dbReference>
<dbReference type="InterPro" id="IPR041921">
    <property type="entry name" value="NuoE_N"/>
</dbReference>
<keyword evidence="1" id="KW-0001">2Fe-2S</keyword>
<dbReference type="FunFam" id="3.40.30.10:FF:000015">
    <property type="entry name" value="NADH-quinone oxidoreductase subunit E"/>
    <property type="match status" value="1"/>
</dbReference>
<sequence>MTFEEIEKIVTNHADKQGSIIAILEDIQNKFRCLPEEALRIVAHQTGRSLVDIYGVATFYKAFSLKPRGKHLISVCLGTACHVRGGQAIAEEFMQQLNIVAGETTPDHEITLETVNCLGACALGPTVVVDGHYFPHVTKGQVKKIIAETREGLGKINLATDRRIFPIHVACPICKKSLMDYDHRIEDHPSIRCDVSFDGKKGWLRLSSLYGSRTIDSENQIPSNTLSRFYCPHCFAEIPSYTNCNECGSPMAALFIREGCSCEVCTRRGCHGHLLNLDQTNMS</sequence>